<evidence type="ECO:0000259" key="1">
    <source>
        <dbReference type="Pfam" id="PF06742"/>
    </source>
</evidence>
<dbReference type="SUPFAM" id="SSF160935">
    <property type="entry name" value="VPA0735-like"/>
    <property type="match status" value="1"/>
</dbReference>
<comment type="caution">
    <text evidence="3">The sequence shown here is derived from an EMBL/GenBank/DDBJ whole genome shotgun (WGS) entry which is preliminary data.</text>
</comment>
<dbReference type="InterPro" id="IPR037049">
    <property type="entry name" value="DUF1214_C_sf"/>
</dbReference>
<dbReference type="Proteomes" id="UP001597180">
    <property type="component" value="Unassembled WGS sequence"/>
</dbReference>
<dbReference type="InterPro" id="IPR010679">
    <property type="entry name" value="DUF1254"/>
</dbReference>
<keyword evidence="4" id="KW-1185">Reference proteome</keyword>
<evidence type="ECO:0000313" key="4">
    <source>
        <dbReference type="Proteomes" id="UP001597180"/>
    </source>
</evidence>
<feature type="domain" description="DUF1214" evidence="1">
    <location>
        <begin position="331"/>
        <end position="438"/>
    </location>
</feature>
<reference evidence="4" key="1">
    <citation type="journal article" date="2019" name="Int. J. Syst. Evol. Microbiol.">
        <title>The Global Catalogue of Microorganisms (GCM) 10K type strain sequencing project: providing services to taxonomists for standard genome sequencing and annotation.</title>
        <authorList>
            <consortium name="The Broad Institute Genomics Platform"/>
            <consortium name="The Broad Institute Genome Sequencing Center for Infectious Disease"/>
            <person name="Wu L."/>
            <person name="Ma J."/>
        </authorList>
    </citation>
    <scope>NUCLEOTIDE SEQUENCE [LARGE SCALE GENOMIC DNA]</scope>
    <source>
        <strain evidence="4">CCUG 53270</strain>
    </source>
</reference>
<proteinExistence type="predicted"/>
<dbReference type="Pfam" id="PF06742">
    <property type="entry name" value="DUF1214"/>
    <property type="match status" value="1"/>
</dbReference>
<gene>
    <name evidence="3" type="ORF">ACFQ4B_20290</name>
</gene>
<evidence type="ECO:0000313" key="3">
    <source>
        <dbReference type="EMBL" id="MFD1222460.1"/>
    </source>
</evidence>
<dbReference type="InterPro" id="IPR037050">
    <property type="entry name" value="DUF1254_sf"/>
</dbReference>
<protein>
    <submittedName>
        <fullName evidence="3">DUF1254 domain-containing protein</fullName>
    </submittedName>
</protein>
<feature type="domain" description="DUF1254" evidence="2">
    <location>
        <begin position="60"/>
        <end position="187"/>
    </location>
</feature>
<dbReference type="InterPro" id="IPR010621">
    <property type="entry name" value="DUF1214"/>
</dbReference>
<dbReference type="PANTHER" id="PTHR36509">
    <property type="entry name" value="BLL3101 PROTEIN"/>
    <property type="match status" value="1"/>
</dbReference>
<dbReference type="Gene3D" id="2.60.40.1610">
    <property type="entry name" value="Domain of unknown function DUF1254"/>
    <property type="match status" value="1"/>
</dbReference>
<dbReference type="Pfam" id="PF06863">
    <property type="entry name" value="DUF1254"/>
    <property type="match status" value="1"/>
</dbReference>
<accession>A0ABW3US39</accession>
<name>A0ABW3US39_9BACL</name>
<sequence length="455" mass="51054">MLYPLIDSMLLYARLAWDQPDYESQQALERAALDAYIYGFPLVLMDVTKRTGAAGLTQKNRFYHQKVLSTPKFTQVIRPNVDTLYSSAWLDLSAGPLLLHVPDTNGRYYLLPMLDAWSNVFASIGARTTGTKEQIFVLAGPGWQGNLPPNLPVIHTPTNKVWITGRIQTNGPQDYPAVHAIQRELHLSRLNPQAPELLQDHLIISQHSPKDLVASMDAAQFFNLMMSLMYRNPPYPAIQSPEMSMKLQALGLIPSPSFQFSSLNSRAQEALTKAVAEGPKAIEAAEQKIFTENETNGWSMLLRDIGHYGTNYIQRAVVAKSLFGANIPEDAVYAYNFKDNQGNPLDGNNQYTIRFPPGQTPPAQAFWSITLYNTEGFLVKNSLNRYAVSPHLGNLQYNRDGSLDIYVQHASPGTEIESNWLPAPEGPFNLMLRIYWPQSNVLHDQWHPPAVARSF</sequence>
<dbReference type="PANTHER" id="PTHR36509:SF2">
    <property type="entry name" value="BLL3101 PROTEIN"/>
    <property type="match status" value="1"/>
</dbReference>
<organism evidence="3 4">
    <name type="scientific">Paenibacillus vulneris</name>
    <dbReference type="NCBI Taxonomy" id="1133364"/>
    <lineage>
        <taxon>Bacteria</taxon>
        <taxon>Bacillati</taxon>
        <taxon>Bacillota</taxon>
        <taxon>Bacilli</taxon>
        <taxon>Bacillales</taxon>
        <taxon>Paenibacillaceae</taxon>
        <taxon>Paenibacillus</taxon>
    </lineage>
</organism>
<evidence type="ECO:0000259" key="2">
    <source>
        <dbReference type="Pfam" id="PF06863"/>
    </source>
</evidence>
<dbReference type="RefSeq" id="WP_345588020.1">
    <property type="nucleotide sequence ID" value="NZ_BAABJG010000015.1"/>
</dbReference>
<dbReference type="Gene3D" id="2.60.120.600">
    <property type="entry name" value="Domain of unknown function DUF1214, C-terminal domain"/>
    <property type="match status" value="1"/>
</dbReference>
<dbReference type="EMBL" id="JBHTLU010000031">
    <property type="protein sequence ID" value="MFD1222460.1"/>
    <property type="molecule type" value="Genomic_DNA"/>
</dbReference>